<feature type="region of interest" description="Disordered" evidence="2">
    <location>
        <begin position="535"/>
        <end position="566"/>
    </location>
</feature>
<dbReference type="OrthoDB" id="2018507at2759"/>
<dbReference type="InterPro" id="IPR008271">
    <property type="entry name" value="Ser/Thr_kinase_AS"/>
</dbReference>
<proteinExistence type="predicted"/>
<dbReference type="Pfam" id="PF00069">
    <property type="entry name" value="Pkinase"/>
    <property type="match status" value="1"/>
</dbReference>
<dbReference type="InterPro" id="IPR000719">
    <property type="entry name" value="Prot_kinase_dom"/>
</dbReference>
<feature type="compositionally biased region" description="Polar residues" evidence="2">
    <location>
        <begin position="663"/>
        <end position="679"/>
    </location>
</feature>
<dbReference type="GO" id="GO:0004674">
    <property type="term" value="F:protein serine/threonine kinase activity"/>
    <property type="evidence" value="ECO:0007669"/>
    <property type="project" value="TreeGrafter"/>
</dbReference>
<keyword evidence="5" id="KW-1185">Reference proteome</keyword>
<dbReference type="AlphaFoldDB" id="A0A8H7LBY5"/>
<dbReference type="Gene3D" id="1.10.510.10">
    <property type="entry name" value="Transferase(Phosphotransferase) domain 1"/>
    <property type="match status" value="1"/>
</dbReference>
<accession>A0A8H7LBY5</accession>
<dbReference type="GO" id="GO:0000147">
    <property type="term" value="P:actin cortical patch assembly"/>
    <property type="evidence" value="ECO:0007669"/>
    <property type="project" value="TreeGrafter"/>
</dbReference>
<evidence type="ECO:0000313" key="4">
    <source>
        <dbReference type="EMBL" id="KAF8004451.1"/>
    </source>
</evidence>
<organism evidence="4 5">
    <name type="scientific">Metschnikowia pulcherrima</name>
    <dbReference type="NCBI Taxonomy" id="27326"/>
    <lineage>
        <taxon>Eukaryota</taxon>
        <taxon>Fungi</taxon>
        <taxon>Dikarya</taxon>
        <taxon>Ascomycota</taxon>
        <taxon>Saccharomycotina</taxon>
        <taxon>Pichiomycetes</taxon>
        <taxon>Metschnikowiaceae</taxon>
        <taxon>Metschnikowia</taxon>
    </lineage>
</organism>
<dbReference type="GO" id="GO:0005737">
    <property type="term" value="C:cytoplasm"/>
    <property type="evidence" value="ECO:0007669"/>
    <property type="project" value="TreeGrafter"/>
</dbReference>
<dbReference type="PROSITE" id="PS50011">
    <property type="entry name" value="PROTEIN_KINASE_DOM"/>
    <property type="match status" value="1"/>
</dbReference>
<evidence type="ECO:0000313" key="5">
    <source>
        <dbReference type="Proteomes" id="UP000649328"/>
    </source>
</evidence>
<feature type="compositionally biased region" description="Basic residues" evidence="2">
    <location>
        <begin position="809"/>
        <end position="822"/>
    </location>
</feature>
<comment type="caution">
    <text evidence="4">The sequence shown here is derived from an EMBL/GenBank/DDBJ whole genome shotgun (WGS) entry which is preliminary data.</text>
</comment>
<feature type="region of interest" description="Disordered" evidence="2">
    <location>
        <begin position="632"/>
        <end position="679"/>
    </location>
</feature>
<dbReference type="PROSITE" id="PS00108">
    <property type="entry name" value="PROTEIN_KINASE_ST"/>
    <property type="match status" value="1"/>
</dbReference>
<dbReference type="EMBL" id="JACBPP010000002">
    <property type="protein sequence ID" value="KAF8004451.1"/>
    <property type="molecule type" value="Genomic_DNA"/>
</dbReference>
<feature type="region of interest" description="Disordered" evidence="2">
    <location>
        <begin position="762"/>
        <end position="845"/>
    </location>
</feature>
<evidence type="ECO:0000256" key="2">
    <source>
        <dbReference type="SAM" id="MobiDB-lite"/>
    </source>
</evidence>
<evidence type="ECO:0000259" key="3">
    <source>
        <dbReference type="PROSITE" id="PS50011"/>
    </source>
</evidence>
<protein>
    <recommendedName>
        <fullName evidence="3">Protein kinase domain-containing protein</fullName>
    </recommendedName>
</protein>
<reference evidence="4" key="1">
    <citation type="submission" date="2020-10" db="EMBL/GenBank/DDBJ databases">
        <title>The Whole-Genome Sequence of Metschnikowia persimmonesis, a Novel Endophytic Yeast Species Isolated from Medicinal Plant Diospyros kaki Thumb.</title>
        <authorList>
            <person name="Rahmat E."/>
            <person name="Kang Y."/>
        </authorList>
    </citation>
    <scope>NUCLEOTIDE SEQUENCE</scope>
    <source>
        <strain evidence="4">KIOM G15050</strain>
    </source>
</reference>
<feature type="compositionally biased region" description="Basic and acidic residues" evidence="2">
    <location>
        <begin position="553"/>
        <end position="565"/>
    </location>
</feature>
<dbReference type="PANTHER" id="PTHR22967">
    <property type="entry name" value="SERINE/THREONINE PROTEIN KINASE"/>
    <property type="match status" value="1"/>
</dbReference>
<dbReference type="SMART" id="SM00220">
    <property type="entry name" value="S_TKc"/>
    <property type="match status" value="1"/>
</dbReference>
<dbReference type="InterPro" id="IPR011009">
    <property type="entry name" value="Kinase-like_dom_sf"/>
</dbReference>
<dbReference type="GO" id="GO:0005524">
    <property type="term" value="F:ATP binding"/>
    <property type="evidence" value="ECO:0007669"/>
    <property type="project" value="InterPro"/>
</dbReference>
<dbReference type="PANTHER" id="PTHR22967:SF65">
    <property type="entry name" value="SERINE_THREONINE-PROTEIN KINASE AKL1"/>
    <property type="match status" value="1"/>
</dbReference>
<name>A0A8H7LBY5_9ASCO</name>
<evidence type="ECO:0000256" key="1">
    <source>
        <dbReference type="ARBA" id="ARBA00022741"/>
    </source>
</evidence>
<dbReference type="GO" id="GO:0007015">
    <property type="term" value="P:actin filament organization"/>
    <property type="evidence" value="ECO:0007669"/>
    <property type="project" value="TreeGrafter"/>
</dbReference>
<keyword evidence="1" id="KW-0547">Nucleotide-binding</keyword>
<dbReference type="SUPFAM" id="SSF56112">
    <property type="entry name" value="Protein kinase-like (PK-like)"/>
    <property type="match status" value="1"/>
</dbReference>
<feature type="compositionally biased region" description="Polar residues" evidence="2">
    <location>
        <begin position="779"/>
        <end position="789"/>
    </location>
</feature>
<feature type="region of interest" description="Disordered" evidence="2">
    <location>
        <begin position="358"/>
        <end position="386"/>
    </location>
</feature>
<sequence length="845" mass="93912">MLTEGTELTVGTHNVKVVRYLSEGGFSKIYEVIMDPAEGDSEIGCLKQVLVPDKNGLNTLRKEVDVMKTLRKARSIVKYFDSNAERLSDGSYQVLVLMELCPNKSLLEYMNDRIRLKLTEPEILKILLDISIGVYEMHKIKLIHRDIKIENVLIDAKNNFKLCDFGSVSVPIRPPQHQQEFQLLGHDILYHTTPQYRSPEMIDLYRGHPIDERSDIWALGCFLYKLCYYITPFEANGDIAILHASFQFPPAPIYSGDLKNLIIIMLQENPLYRPNIVQILILVAKLMGIEYTGLELEDFYGAGEYNFQALHEMQREKQNQLLKQQQYYFEQQKQQQAYELSKQKQAISKGSLRVSLLHPSRENSVHAKDEGTPNSSIKPEQDAASENAGLNETTDLTFAHPAAQAVSSSPVVTDSPILKTAADEEASPDEESLDVDLPELDHIAERYPSLDEIDKTNSADDVDLERKSSLIKGRASLDSNDCELGLKTVSPFDASNLQQVNAIETYSGLDEVDAWQNESNPKGDERAEKLADEIFAVGSGGPQRSKSATSSKSARESRQALDKHALRSSTPGIFVKRALNYEPVAEGAETAQSLGDVSRIESTPQIILPKSGKNAVNVDSGNLSAINAQLDEKPFSAHPQDRASNIGPSTSERPEPKRGASNPWGTSISSTRSDPLKTSSLMSSAGALHMPMNDLHLGPSGKIHDRMLHGRDLIDLEEPTRRASIPIENRPVSHDVAEAKSPRAAQKLVENSLIDMDFVPRGSLKHDEGKPAFKKRLSDAQTQPLSLQEQVIDFASDDENHSSEMSRVAIRKSLKKSRKHSDHKQSEPGPGEGKKRLSFFSASSD</sequence>
<feature type="domain" description="Protein kinase" evidence="3">
    <location>
        <begin position="15"/>
        <end position="287"/>
    </location>
</feature>
<dbReference type="Proteomes" id="UP000649328">
    <property type="component" value="Unassembled WGS sequence"/>
</dbReference>
<feature type="compositionally biased region" description="Polar residues" evidence="2">
    <location>
        <begin position="642"/>
        <end position="651"/>
    </location>
</feature>
<gene>
    <name evidence="4" type="ORF">HF325_001899</name>
</gene>
<feature type="compositionally biased region" description="Basic and acidic residues" evidence="2">
    <location>
        <begin position="359"/>
        <end position="371"/>
    </location>
</feature>
<feature type="compositionally biased region" description="Basic and acidic residues" evidence="2">
    <location>
        <begin position="632"/>
        <end position="641"/>
    </location>
</feature>